<dbReference type="InterPro" id="IPR042095">
    <property type="entry name" value="SUMF_sf"/>
</dbReference>
<dbReference type="GO" id="GO:0120147">
    <property type="term" value="F:formylglycine-generating oxidase activity"/>
    <property type="evidence" value="ECO:0007669"/>
    <property type="project" value="TreeGrafter"/>
</dbReference>
<dbReference type="SUPFAM" id="SSF56436">
    <property type="entry name" value="C-type lectin-like"/>
    <property type="match status" value="1"/>
</dbReference>
<sequence length="322" mass="35774">MNPNDLPVREAMGLPAGFVDRLGLDVFVRHHHLFSRSTDELIALLEDPAEPFVRRYAAGHALALLGDPRIRVDEPEMVRLPEATATMGTQEEAVAGVVARWAKVHVKQEWIEKECPAHTVQLKPFALGRYPVTNLEYRCYLEDAQSSELPTSWRFGIYPAHLANHPVWTVPPEAADHYAQWLSRRTGRQYRLATEAEWEYAASGGDGREYPWGSDFDSARANTVEAGPLGTTPVGMYPGGRSPFGLDDIAGNVEEFTASPYAPYPGGRLIEDDLHQAAGSTYRISRGGSFSRFGDLTRCSRRHGLYAAEIYAIGFRLAMDIV</sequence>
<dbReference type="Proteomes" id="UP000562027">
    <property type="component" value="Unassembled WGS sequence"/>
</dbReference>
<keyword evidence="3" id="KW-1185">Reference proteome</keyword>
<dbReference type="Gene3D" id="3.90.1580.10">
    <property type="entry name" value="paralog of FGE (formylglycine-generating enzyme)"/>
    <property type="match status" value="1"/>
</dbReference>
<dbReference type="Pfam" id="PF03781">
    <property type="entry name" value="FGE-sulfatase"/>
    <property type="match status" value="1"/>
</dbReference>
<comment type="caution">
    <text evidence="2">The sequence shown here is derived from an EMBL/GenBank/DDBJ whole genome shotgun (WGS) entry which is preliminary data.</text>
</comment>
<accession>A0A840L3X2</accession>
<dbReference type="RefSeq" id="WP_184298262.1">
    <property type="nucleotide sequence ID" value="NZ_JACHLP010000003.1"/>
</dbReference>
<gene>
    <name evidence="2" type="ORF">HNP55_001733</name>
</gene>
<protein>
    <submittedName>
        <fullName evidence="2">Formylglycine-generating enzyme required for sulfatase activity</fullName>
    </submittedName>
</protein>
<dbReference type="PANTHER" id="PTHR23150">
    <property type="entry name" value="SULFATASE MODIFYING FACTOR 1, 2"/>
    <property type="match status" value="1"/>
</dbReference>
<evidence type="ECO:0000259" key="1">
    <source>
        <dbReference type="Pfam" id="PF03781"/>
    </source>
</evidence>
<feature type="domain" description="Sulfatase-modifying factor enzyme-like" evidence="1">
    <location>
        <begin position="74"/>
        <end position="318"/>
    </location>
</feature>
<reference evidence="2 3" key="1">
    <citation type="submission" date="2020-08" db="EMBL/GenBank/DDBJ databases">
        <title>Functional genomics of gut bacteria from endangered species of beetles.</title>
        <authorList>
            <person name="Carlos-Shanley C."/>
        </authorList>
    </citation>
    <scope>NUCLEOTIDE SEQUENCE [LARGE SCALE GENOMIC DNA]</scope>
    <source>
        <strain evidence="2 3">S00239</strain>
    </source>
</reference>
<dbReference type="InterPro" id="IPR016187">
    <property type="entry name" value="CTDL_fold"/>
</dbReference>
<evidence type="ECO:0000313" key="3">
    <source>
        <dbReference type="Proteomes" id="UP000562027"/>
    </source>
</evidence>
<organism evidence="2 3">
    <name type="scientific">Roseateles oligotrophus</name>
    <dbReference type="NCBI Taxonomy" id="1769250"/>
    <lineage>
        <taxon>Bacteria</taxon>
        <taxon>Pseudomonadati</taxon>
        <taxon>Pseudomonadota</taxon>
        <taxon>Betaproteobacteria</taxon>
        <taxon>Burkholderiales</taxon>
        <taxon>Sphaerotilaceae</taxon>
        <taxon>Roseateles</taxon>
    </lineage>
</organism>
<dbReference type="PANTHER" id="PTHR23150:SF19">
    <property type="entry name" value="FORMYLGLYCINE-GENERATING ENZYME"/>
    <property type="match status" value="1"/>
</dbReference>
<dbReference type="InterPro" id="IPR051043">
    <property type="entry name" value="Sulfatase_Mod_Factor_Kinase"/>
</dbReference>
<dbReference type="EMBL" id="JACHLP010000003">
    <property type="protein sequence ID" value="MBB4843214.1"/>
    <property type="molecule type" value="Genomic_DNA"/>
</dbReference>
<dbReference type="AlphaFoldDB" id="A0A840L3X2"/>
<dbReference type="InterPro" id="IPR005532">
    <property type="entry name" value="SUMF_dom"/>
</dbReference>
<proteinExistence type="predicted"/>
<evidence type="ECO:0000313" key="2">
    <source>
        <dbReference type="EMBL" id="MBB4843214.1"/>
    </source>
</evidence>
<name>A0A840L3X2_9BURK</name>